<dbReference type="Pfam" id="PF03167">
    <property type="entry name" value="UDG"/>
    <property type="match status" value="1"/>
</dbReference>
<gene>
    <name evidence="5" type="primary">mug_1</name>
    <name evidence="5" type="ORF">SDC9_26041</name>
</gene>
<dbReference type="Gene3D" id="3.40.470.10">
    <property type="entry name" value="Uracil-DNA glycosylase-like domain"/>
    <property type="match status" value="1"/>
</dbReference>
<evidence type="ECO:0000313" key="5">
    <source>
        <dbReference type="EMBL" id="MPL80147.1"/>
    </source>
</evidence>
<feature type="domain" description="Uracil-DNA glycosylase-like" evidence="4">
    <location>
        <begin position="15"/>
        <end position="152"/>
    </location>
</feature>
<reference evidence="5" key="1">
    <citation type="submission" date="2019-08" db="EMBL/GenBank/DDBJ databases">
        <authorList>
            <person name="Kucharzyk K."/>
            <person name="Murdoch R.W."/>
            <person name="Higgins S."/>
            <person name="Loffler F."/>
        </authorList>
    </citation>
    <scope>NUCLEOTIDE SEQUENCE</scope>
</reference>
<dbReference type="GO" id="GO:0008263">
    <property type="term" value="F:pyrimidine-specific mismatch base pair DNA N-glycosylase activity"/>
    <property type="evidence" value="ECO:0007669"/>
    <property type="project" value="TreeGrafter"/>
</dbReference>
<dbReference type="AlphaFoldDB" id="A0A644UMB8"/>
<dbReference type="GO" id="GO:0006285">
    <property type="term" value="P:base-excision repair, AP site formation"/>
    <property type="evidence" value="ECO:0007669"/>
    <property type="project" value="InterPro"/>
</dbReference>
<dbReference type="EC" id="3.2.2.28" evidence="5"/>
<dbReference type="CDD" id="cd10028">
    <property type="entry name" value="UDG-F2_TDG_MUG"/>
    <property type="match status" value="1"/>
</dbReference>
<evidence type="ECO:0000256" key="3">
    <source>
        <dbReference type="ARBA" id="ARBA00023204"/>
    </source>
</evidence>
<dbReference type="GO" id="GO:0004844">
    <property type="term" value="F:uracil DNA N-glycosylase activity"/>
    <property type="evidence" value="ECO:0007669"/>
    <property type="project" value="TreeGrafter"/>
</dbReference>
<name>A0A644UMB8_9ZZZZ</name>
<keyword evidence="3" id="KW-0234">DNA repair</keyword>
<keyword evidence="2 5" id="KW-0378">Hydrolase</keyword>
<dbReference type="SUPFAM" id="SSF52141">
    <property type="entry name" value="Uracil-DNA glycosylase-like"/>
    <property type="match status" value="1"/>
</dbReference>
<dbReference type="PANTHER" id="PTHR12159:SF9">
    <property type="entry name" value="G_T MISMATCH-SPECIFIC THYMINE DNA GLYCOSYLASE"/>
    <property type="match status" value="1"/>
</dbReference>
<comment type="caution">
    <text evidence="5">The sequence shown here is derived from an EMBL/GenBank/DDBJ whole genome shotgun (WGS) entry which is preliminary data.</text>
</comment>
<evidence type="ECO:0000259" key="4">
    <source>
        <dbReference type="Pfam" id="PF03167"/>
    </source>
</evidence>
<keyword evidence="1" id="KW-0227">DNA damage</keyword>
<sequence>MKGAPERGRFAMLPDVAAPGLRTIICGTAAGRRSAELGRYYAGPGNKFWPVLCRAGLVPEALAVGDEARLLGFGIGLTDLAKGVSGGDAEIPVQAYDPARLRAFLARYRPHSFAFNGKNAARRFLGVPRVGFGPIDLDGLPVWILPSTSGAANGAWDEGIWRAFGTFLRAIPFSLPEIPRG</sequence>
<evidence type="ECO:0000256" key="1">
    <source>
        <dbReference type="ARBA" id="ARBA00022763"/>
    </source>
</evidence>
<keyword evidence="5" id="KW-0326">Glycosidase</keyword>
<dbReference type="PANTHER" id="PTHR12159">
    <property type="entry name" value="G/T AND G/U MISMATCH-SPECIFIC DNA GLYCOSYLASE"/>
    <property type="match status" value="1"/>
</dbReference>
<dbReference type="InterPro" id="IPR005122">
    <property type="entry name" value="Uracil-DNA_glycosylase-like"/>
</dbReference>
<proteinExistence type="predicted"/>
<protein>
    <submittedName>
        <fullName evidence="5">G/U mismatch-specific DNA glycosylase</fullName>
        <ecNumber evidence="5">3.2.2.28</ecNumber>
    </submittedName>
</protein>
<accession>A0A644UMB8</accession>
<dbReference type="InterPro" id="IPR015637">
    <property type="entry name" value="MUG/TDG"/>
</dbReference>
<dbReference type="EMBL" id="VSSQ01000134">
    <property type="protein sequence ID" value="MPL80147.1"/>
    <property type="molecule type" value="Genomic_DNA"/>
</dbReference>
<evidence type="ECO:0000256" key="2">
    <source>
        <dbReference type="ARBA" id="ARBA00022801"/>
    </source>
</evidence>
<dbReference type="InterPro" id="IPR036895">
    <property type="entry name" value="Uracil-DNA_glycosylase-like_sf"/>
</dbReference>
<organism evidence="5">
    <name type="scientific">bioreactor metagenome</name>
    <dbReference type="NCBI Taxonomy" id="1076179"/>
    <lineage>
        <taxon>unclassified sequences</taxon>
        <taxon>metagenomes</taxon>
        <taxon>ecological metagenomes</taxon>
    </lineage>
</organism>